<dbReference type="SUPFAM" id="SSF53850">
    <property type="entry name" value="Periplasmic binding protein-like II"/>
    <property type="match status" value="1"/>
</dbReference>
<name>A0A3S9HJP4_9BURK</name>
<dbReference type="SMART" id="SM00062">
    <property type="entry name" value="PBPb"/>
    <property type="match status" value="1"/>
</dbReference>
<sequence length="325" mass="35008">MKLLLASASLMGSVLLGILPVQAQELTGTLKKIKDSGVITLGVRDSSIPFSYIDDKQAYQGYSIDLCKKVVLAVQRQLGVAIIKTVYNPVTSATRIPLMANGTIDLECGSTTNNLERQKQVAFAPTMFLGAGRLMSKKSSKIRSLADLRGKTVVSTAGTANLKQLTLMNAEQNLGITIVAATDHAESFLMLETGRAAAFAIDDILMASLAAGSKNANDYELSKEALSLEPYGIMLRRDDIEFKKMVDAAVSAVYTSGEINAIYAKWFLKPIPPKGINMQFALSPQLQAAFMKPNDSGDPASYASVPEAQKHLSQKLGQQLSQNKK</sequence>
<comment type="similarity">
    <text evidence="1">Belongs to the bacterial solute-binding protein 3 family.</text>
</comment>
<evidence type="ECO:0000256" key="2">
    <source>
        <dbReference type="ARBA" id="ARBA00022448"/>
    </source>
</evidence>
<feature type="domain" description="Solute-binding protein family 3/N-terminal" evidence="5">
    <location>
        <begin position="38"/>
        <end position="270"/>
    </location>
</feature>
<protein>
    <submittedName>
        <fullName evidence="6">Amino acid ABC transporter substrate-binding protein</fullName>
    </submittedName>
</protein>
<dbReference type="CDD" id="cd13688">
    <property type="entry name" value="PBP2_GltI_DEBP"/>
    <property type="match status" value="1"/>
</dbReference>
<dbReference type="Gene3D" id="3.40.190.10">
    <property type="entry name" value="Periplasmic binding protein-like II"/>
    <property type="match status" value="2"/>
</dbReference>
<evidence type="ECO:0000256" key="4">
    <source>
        <dbReference type="SAM" id="SignalP"/>
    </source>
</evidence>
<dbReference type="EMBL" id="CP034464">
    <property type="protein sequence ID" value="AZP12327.1"/>
    <property type="molecule type" value="Genomic_DNA"/>
</dbReference>
<dbReference type="InterPro" id="IPR051455">
    <property type="entry name" value="Bact_solute-bind_prot3"/>
</dbReference>
<dbReference type="PANTHER" id="PTHR30085">
    <property type="entry name" value="AMINO ACID ABC TRANSPORTER PERMEASE"/>
    <property type="match status" value="1"/>
</dbReference>
<evidence type="ECO:0000256" key="3">
    <source>
        <dbReference type="ARBA" id="ARBA00022729"/>
    </source>
</evidence>
<dbReference type="OrthoDB" id="7240770at2"/>
<organism evidence="6 7">
    <name type="scientific">Undibacterium parvum</name>
    <dbReference type="NCBI Taxonomy" id="401471"/>
    <lineage>
        <taxon>Bacteria</taxon>
        <taxon>Pseudomonadati</taxon>
        <taxon>Pseudomonadota</taxon>
        <taxon>Betaproteobacteria</taxon>
        <taxon>Burkholderiales</taxon>
        <taxon>Oxalobacteraceae</taxon>
        <taxon>Undibacterium</taxon>
    </lineage>
</organism>
<proteinExistence type="inferred from homology"/>
<dbReference type="GO" id="GO:0005576">
    <property type="term" value="C:extracellular region"/>
    <property type="evidence" value="ECO:0007669"/>
    <property type="project" value="TreeGrafter"/>
</dbReference>
<keyword evidence="7" id="KW-1185">Reference proteome</keyword>
<feature type="chain" id="PRO_5019262481" evidence="4">
    <location>
        <begin position="24"/>
        <end position="325"/>
    </location>
</feature>
<keyword evidence="3 4" id="KW-0732">Signal</keyword>
<accession>A0A3S9HJP4</accession>
<gene>
    <name evidence="6" type="ORF">EJN92_10140</name>
</gene>
<evidence type="ECO:0000259" key="5">
    <source>
        <dbReference type="SMART" id="SM00062"/>
    </source>
</evidence>
<dbReference type="GO" id="GO:0030288">
    <property type="term" value="C:outer membrane-bounded periplasmic space"/>
    <property type="evidence" value="ECO:0007669"/>
    <property type="project" value="TreeGrafter"/>
</dbReference>
<evidence type="ECO:0000256" key="1">
    <source>
        <dbReference type="ARBA" id="ARBA00010333"/>
    </source>
</evidence>
<dbReference type="RefSeq" id="WP_126127709.1">
    <property type="nucleotide sequence ID" value="NZ_CP034464.1"/>
</dbReference>
<evidence type="ECO:0000313" key="7">
    <source>
        <dbReference type="Proteomes" id="UP000275663"/>
    </source>
</evidence>
<dbReference type="InterPro" id="IPR001638">
    <property type="entry name" value="Solute-binding_3/MltF_N"/>
</dbReference>
<dbReference type="KEGG" id="upv:EJN92_10140"/>
<dbReference type="AlphaFoldDB" id="A0A3S9HJP4"/>
<evidence type="ECO:0000313" key="6">
    <source>
        <dbReference type="EMBL" id="AZP12327.1"/>
    </source>
</evidence>
<dbReference type="GO" id="GO:0006865">
    <property type="term" value="P:amino acid transport"/>
    <property type="evidence" value="ECO:0007669"/>
    <property type="project" value="TreeGrafter"/>
</dbReference>
<feature type="signal peptide" evidence="4">
    <location>
        <begin position="1"/>
        <end position="23"/>
    </location>
</feature>
<dbReference type="Pfam" id="PF00497">
    <property type="entry name" value="SBP_bac_3"/>
    <property type="match status" value="1"/>
</dbReference>
<reference evidence="6 7" key="1">
    <citation type="journal article" date="2011" name="Int. J. Syst. Evol. Microbiol.">
        <title>Description of Undibacterium oligocarboniphilum sp. nov., isolated from purified water, and Undibacterium pigrum strain CCUG 49012 as the type strain of Undibacterium parvum sp. nov., and emended descriptions of the genus Undibacterium and the species Undibacterium pigrum.</title>
        <authorList>
            <person name="Eder W."/>
            <person name="Wanner G."/>
            <person name="Ludwig W."/>
            <person name="Busse H.J."/>
            <person name="Ziemke-Kageler F."/>
            <person name="Lang E."/>
        </authorList>
    </citation>
    <scope>NUCLEOTIDE SEQUENCE [LARGE SCALE GENOMIC DNA]</scope>
    <source>
        <strain evidence="6 7">DSM 23061</strain>
    </source>
</reference>
<dbReference type="PANTHER" id="PTHR30085:SF2">
    <property type="entry name" value="GLUTAMATE_ASPARTATE IMPORT SOLUTE-BINDING PROTEIN"/>
    <property type="match status" value="1"/>
</dbReference>
<dbReference type="Proteomes" id="UP000275663">
    <property type="component" value="Chromosome"/>
</dbReference>
<keyword evidence="2" id="KW-0813">Transport</keyword>